<keyword evidence="5" id="KW-1185">Reference proteome</keyword>
<keyword evidence="1" id="KW-0677">Repeat</keyword>
<proteinExistence type="predicted"/>
<sequence>MSPAALSTPTTTLPDPPKCLDRKIKTPGWLKTRRDPDWSEFMKKLRREYRELVAYQAARERERPSTRQNSLDKLKTLMAKLDEADELYEEDGLSNEVLRERARAFALKMKAYKMEYSHSLTNGDFQYTLNMNESAQVAGRKSSTPPKTPSVKEEEEPSSPGPTPTRKSFARYTSPVNDGPKTARPSMQQPMNNMTFNFNHGLQEQQKTSPPPARSEDWPELRNCIAKDNLYDSGHVNRSSVPKLELQAMDSAIGSLADWFSSVDRTCCIHWLCGPTASGKTALMQHVVERCIEIGQPTASFFFTEHVGHHIVTDRLVPTVTHDIIRCMAQESEYFGILGWLRTRGPSSLGLRMEKQVVGLVKNTFKLLQKTRQTTPTPLLIVLDGLELCDTNALTEVFRFVKFCIQDSELPACFLISSKPNDVIEDMLSSEAMTH</sequence>
<protein>
    <recommendedName>
        <fullName evidence="3">Nephrocystin 3-like N-terminal domain-containing protein</fullName>
    </recommendedName>
</protein>
<organism evidence="4 5">
    <name type="scientific">Ephemerocybe angulata</name>
    <dbReference type="NCBI Taxonomy" id="980116"/>
    <lineage>
        <taxon>Eukaryota</taxon>
        <taxon>Fungi</taxon>
        <taxon>Dikarya</taxon>
        <taxon>Basidiomycota</taxon>
        <taxon>Agaricomycotina</taxon>
        <taxon>Agaricomycetes</taxon>
        <taxon>Agaricomycetidae</taxon>
        <taxon>Agaricales</taxon>
        <taxon>Agaricineae</taxon>
        <taxon>Psathyrellaceae</taxon>
        <taxon>Ephemerocybe</taxon>
    </lineage>
</organism>
<evidence type="ECO:0000313" key="5">
    <source>
        <dbReference type="Proteomes" id="UP000541558"/>
    </source>
</evidence>
<evidence type="ECO:0000256" key="2">
    <source>
        <dbReference type="SAM" id="MobiDB-lite"/>
    </source>
</evidence>
<feature type="region of interest" description="Disordered" evidence="2">
    <location>
        <begin position="136"/>
        <end position="188"/>
    </location>
</feature>
<feature type="region of interest" description="Disordered" evidence="2">
    <location>
        <begin position="1"/>
        <end position="21"/>
    </location>
</feature>
<dbReference type="SUPFAM" id="SSF52540">
    <property type="entry name" value="P-loop containing nucleoside triphosphate hydrolases"/>
    <property type="match status" value="1"/>
</dbReference>
<name>A0A8H5F7N1_9AGAR</name>
<gene>
    <name evidence="4" type="ORF">D9611_000732</name>
</gene>
<dbReference type="EMBL" id="JAACJK010000163">
    <property type="protein sequence ID" value="KAF5326218.1"/>
    <property type="molecule type" value="Genomic_DNA"/>
</dbReference>
<feature type="compositionally biased region" description="Low complexity" evidence="2">
    <location>
        <begin position="1"/>
        <end position="13"/>
    </location>
</feature>
<dbReference type="Gene3D" id="3.40.50.300">
    <property type="entry name" value="P-loop containing nucleotide triphosphate hydrolases"/>
    <property type="match status" value="1"/>
</dbReference>
<accession>A0A8H5F7N1</accession>
<dbReference type="Pfam" id="PF24883">
    <property type="entry name" value="NPHP3_N"/>
    <property type="match status" value="1"/>
</dbReference>
<dbReference type="OrthoDB" id="3070583at2759"/>
<comment type="caution">
    <text evidence="4">The sequence shown here is derived from an EMBL/GenBank/DDBJ whole genome shotgun (WGS) entry which is preliminary data.</text>
</comment>
<reference evidence="4 5" key="1">
    <citation type="journal article" date="2020" name="ISME J.">
        <title>Uncovering the hidden diversity of litter-decomposition mechanisms in mushroom-forming fungi.</title>
        <authorList>
            <person name="Floudas D."/>
            <person name="Bentzer J."/>
            <person name="Ahren D."/>
            <person name="Johansson T."/>
            <person name="Persson P."/>
            <person name="Tunlid A."/>
        </authorList>
    </citation>
    <scope>NUCLEOTIDE SEQUENCE [LARGE SCALE GENOMIC DNA]</scope>
    <source>
        <strain evidence="4 5">CBS 175.51</strain>
    </source>
</reference>
<dbReference type="InterPro" id="IPR027417">
    <property type="entry name" value="P-loop_NTPase"/>
</dbReference>
<dbReference type="AlphaFoldDB" id="A0A8H5F7N1"/>
<evidence type="ECO:0000259" key="3">
    <source>
        <dbReference type="Pfam" id="PF24883"/>
    </source>
</evidence>
<dbReference type="Proteomes" id="UP000541558">
    <property type="component" value="Unassembled WGS sequence"/>
</dbReference>
<evidence type="ECO:0000313" key="4">
    <source>
        <dbReference type="EMBL" id="KAF5326218.1"/>
    </source>
</evidence>
<feature type="domain" description="Nephrocystin 3-like N-terminal" evidence="3">
    <location>
        <begin position="258"/>
        <end position="418"/>
    </location>
</feature>
<dbReference type="InterPro" id="IPR056884">
    <property type="entry name" value="NPHP3-like_N"/>
</dbReference>
<evidence type="ECO:0000256" key="1">
    <source>
        <dbReference type="ARBA" id="ARBA00022737"/>
    </source>
</evidence>